<dbReference type="Proteomes" id="UP000585050">
    <property type="component" value="Unassembled WGS sequence"/>
</dbReference>
<gene>
    <name evidence="2" type="ORF">HGP29_05670</name>
</gene>
<comment type="caution">
    <text evidence="2">The sequence shown here is derived from an EMBL/GenBank/DDBJ whole genome shotgun (WGS) entry which is preliminary data.</text>
</comment>
<sequence>MRLLFTTLFITIQSCLLFAQGIDSTAVEKKKYPYIFPIWGQQVQDRGIDFPFSAGVSLNYVFNEMYLDITQFSMSIGGIPMDDILNEETLGFKKTRAFTNGGNIRADLFALPFLNVYGLFSYSQGGTEVSLQPQFENVTFPEFGSKVVFNAQTFGGGMTLHYAIKKYFVSVDANYSSSQSALLAQRVGLITSSMRMGRRFQFKNKTKLAFYIGVMYRNFTNNKGNSGSLTIGEALPGLEDGLNNWYEGLTDAQKRVIDRVQDRIDERLEDTPYESISDLDIQYQIKKDLIKKWTFQFGGNYEINKHWMIRGEYGVSDYSKFLLTGVNYRFGV</sequence>
<reference evidence="2 3" key="1">
    <citation type="submission" date="2020-04" db="EMBL/GenBank/DDBJ databases">
        <title>Flammeovirga sp. SR4, a novel species isolated from seawater.</title>
        <authorList>
            <person name="Wang X."/>
        </authorList>
    </citation>
    <scope>NUCLEOTIDE SEQUENCE [LARGE SCALE GENOMIC DNA]</scope>
    <source>
        <strain evidence="2 3">SR4</strain>
    </source>
</reference>
<dbReference type="AlphaFoldDB" id="A0A7X8SI76"/>
<accession>A0A7X8SI76</accession>
<name>A0A7X8SI76_9BACT</name>
<organism evidence="2 3">
    <name type="scientific">Flammeovirga agarivorans</name>
    <dbReference type="NCBI Taxonomy" id="2726742"/>
    <lineage>
        <taxon>Bacteria</taxon>
        <taxon>Pseudomonadati</taxon>
        <taxon>Bacteroidota</taxon>
        <taxon>Cytophagia</taxon>
        <taxon>Cytophagales</taxon>
        <taxon>Flammeovirgaceae</taxon>
        <taxon>Flammeovirga</taxon>
    </lineage>
</organism>
<dbReference type="PROSITE" id="PS51257">
    <property type="entry name" value="PROKAR_LIPOPROTEIN"/>
    <property type="match status" value="1"/>
</dbReference>
<feature type="chain" id="PRO_5030753723" description="Outer membrane protein beta-barrel domain-containing protein" evidence="1">
    <location>
        <begin position="20"/>
        <end position="332"/>
    </location>
</feature>
<evidence type="ECO:0008006" key="4">
    <source>
        <dbReference type="Google" id="ProtNLM"/>
    </source>
</evidence>
<dbReference type="RefSeq" id="WP_168881400.1">
    <property type="nucleotide sequence ID" value="NZ_JABAIL010000002.1"/>
</dbReference>
<feature type="signal peptide" evidence="1">
    <location>
        <begin position="1"/>
        <end position="19"/>
    </location>
</feature>
<keyword evidence="3" id="KW-1185">Reference proteome</keyword>
<proteinExistence type="predicted"/>
<evidence type="ECO:0000313" key="3">
    <source>
        <dbReference type="Proteomes" id="UP000585050"/>
    </source>
</evidence>
<evidence type="ECO:0000256" key="1">
    <source>
        <dbReference type="SAM" id="SignalP"/>
    </source>
</evidence>
<evidence type="ECO:0000313" key="2">
    <source>
        <dbReference type="EMBL" id="NLR90681.1"/>
    </source>
</evidence>
<dbReference type="EMBL" id="JABAIL010000002">
    <property type="protein sequence ID" value="NLR90681.1"/>
    <property type="molecule type" value="Genomic_DNA"/>
</dbReference>
<keyword evidence="1" id="KW-0732">Signal</keyword>
<protein>
    <recommendedName>
        <fullName evidence="4">Outer membrane protein beta-barrel domain-containing protein</fullName>
    </recommendedName>
</protein>